<sequence length="170" mass="19572">MPFKVMQTMERGCLRLTTVPEQWEKNCILLWPKTNAEKLRRRENCYPDPTWTAFNCILKRNHLRSFKDAENQIDAMSNRSDTETENEYRNKSLSATTQREPLSQSFNKMAQELVENDQENIAAAAMLEKENMPPGENYDAAVNIVRSQEPNSLPEAIDLGSENADKVKAF</sequence>
<accession>A0A9N9R668</accession>
<dbReference type="AlphaFoldDB" id="A0A9N9R668"/>
<dbReference type="EMBL" id="OU893352">
    <property type="protein sequence ID" value="CAG9790335.1"/>
    <property type="molecule type" value="Genomic_DNA"/>
</dbReference>
<reference evidence="2" key="1">
    <citation type="submission" date="2021-12" db="EMBL/GenBank/DDBJ databases">
        <authorList>
            <person name="King R."/>
        </authorList>
    </citation>
    <scope>NUCLEOTIDE SEQUENCE</scope>
</reference>
<evidence type="ECO:0000313" key="2">
    <source>
        <dbReference type="EMBL" id="CAG9790335.1"/>
    </source>
</evidence>
<feature type="compositionally biased region" description="Polar residues" evidence="1">
    <location>
        <begin position="91"/>
        <end position="103"/>
    </location>
</feature>
<feature type="region of interest" description="Disordered" evidence="1">
    <location>
        <begin position="75"/>
        <end position="103"/>
    </location>
</feature>
<proteinExistence type="predicted"/>
<keyword evidence="3" id="KW-1185">Reference proteome</keyword>
<dbReference type="Proteomes" id="UP001153714">
    <property type="component" value="Chromosome 21"/>
</dbReference>
<dbReference type="OrthoDB" id="6369905at2759"/>
<name>A0A9N9R668_9NEOP</name>
<gene>
    <name evidence="2" type="ORF">DIATSA_LOCUS8004</name>
</gene>
<reference evidence="2" key="2">
    <citation type="submission" date="2022-10" db="EMBL/GenBank/DDBJ databases">
        <authorList>
            <consortium name="ENA_rothamsted_submissions"/>
            <consortium name="culmorum"/>
            <person name="King R."/>
        </authorList>
    </citation>
    <scope>NUCLEOTIDE SEQUENCE</scope>
</reference>
<protein>
    <submittedName>
        <fullName evidence="2">Uncharacterized protein</fullName>
    </submittedName>
</protein>
<organism evidence="2 3">
    <name type="scientific">Diatraea saccharalis</name>
    <name type="common">sugarcane borer</name>
    <dbReference type="NCBI Taxonomy" id="40085"/>
    <lineage>
        <taxon>Eukaryota</taxon>
        <taxon>Metazoa</taxon>
        <taxon>Ecdysozoa</taxon>
        <taxon>Arthropoda</taxon>
        <taxon>Hexapoda</taxon>
        <taxon>Insecta</taxon>
        <taxon>Pterygota</taxon>
        <taxon>Neoptera</taxon>
        <taxon>Endopterygota</taxon>
        <taxon>Lepidoptera</taxon>
        <taxon>Glossata</taxon>
        <taxon>Ditrysia</taxon>
        <taxon>Pyraloidea</taxon>
        <taxon>Crambidae</taxon>
        <taxon>Crambinae</taxon>
        <taxon>Diatraea</taxon>
    </lineage>
</organism>
<evidence type="ECO:0000313" key="3">
    <source>
        <dbReference type="Proteomes" id="UP001153714"/>
    </source>
</evidence>
<evidence type="ECO:0000256" key="1">
    <source>
        <dbReference type="SAM" id="MobiDB-lite"/>
    </source>
</evidence>
<feature type="compositionally biased region" description="Basic and acidic residues" evidence="1">
    <location>
        <begin position="80"/>
        <end position="90"/>
    </location>
</feature>